<protein>
    <recommendedName>
        <fullName evidence="5">Zn(2)-C6 fungal-type domain-containing protein</fullName>
    </recommendedName>
</protein>
<dbReference type="GO" id="GO:0000981">
    <property type="term" value="F:DNA-binding transcription factor activity, RNA polymerase II-specific"/>
    <property type="evidence" value="ECO:0007669"/>
    <property type="project" value="InterPro"/>
</dbReference>
<keyword evidence="2" id="KW-0805">Transcription regulation</keyword>
<dbReference type="SMART" id="SM00066">
    <property type="entry name" value="GAL4"/>
    <property type="match status" value="1"/>
</dbReference>
<sequence length="633" mass="71792">MDVRDNNSSRRVPFEKRKRASASCDQCRTKRIKCHRVTPEAPCSNCVHQNQECVTLIPRKKRVYSSVEESRYRAIDTLLEKLFPGRSTETTEDINSLINEVNGSVVVGEDVVANNNNAILEQRQQVHRQAEHQSVVYNLQGRSRYIGPSGTLFFLSQLKRLLSETESRSDQRETIQQAYALDKQNDLIPVPELPSPEFINRMLSIYFDSIHPDMLIFNQDEFTQEVNRLDSALEAPAATVCSAFALFVAVLDCQRGDNNYDHVRHRQEFWSVVQNNLGVVVNGSGLKQIQCLLLVAQIFHNNNERNTTWNLVGVAIRIAYSMGLHREGALTTRDGLEGSEVKRRVWWTLYAYERFLAVSLGRPTAIDDSWINIDYPSEKYPFPTGYSSAQCKVFQFVGDLCQWLYHPEKPVLAASTAKERLTGFEKWFSELPIEVTNFAIYTGQTLRPIVMLNIYYHWAVTLLTRPYLIGTEPNGATSVPSPHDGTSAEYLSNKCEESALKSIKLLCRDLWQTSNFNCRSWLDVFFVYSSTSILAVSLLRDSPLSSEVQDELENSLKVLDACQLNGTMARLAAVSKEVVQVIAKKKKSTSSETNSKVPVLQGPFSGVNPSSTTQDIDILDFFNLRWLYSMETL</sequence>
<evidence type="ECO:0000256" key="3">
    <source>
        <dbReference type="ARBA" id="ARBA00023163"/>
    </source>
</evidence>
<organism evidence="6 7">
    <name type="scientific">Trichomonascus ciferrii</name>
    <dbReference type="NCBI Taxonomy" id="44093"/>
    <lineage>
        <taxon>Eukaryota</taxon>
        <taxon>Fungi</taxon>
        <taxon>Dikarya</taxon>
        <taxon>Ascomycota</taxon>
        <taxon>Saccharomycotina</taxon>
        <taxon>Dipodascomycetes</taxon>
        <taxon>Dipodascales</taxon>
        <taxon>Trichomonascaceae</taxon>
        <taxon>Trichomonascus</taxon>
        <taxon>Trichomonascus ciferrii complex</taxon>
    </lineage>
</organism>
<dbReference type="AlphaFoldDB" id="A0A642VBR0"/>
<accession>A0A642VBR0</accession>
<dbReference type="Proteomes" id="UP000761534">
    <property type="component" value="Unassembled WGS sequence"/>
</dbReference>
<dbReference type="GO" id="GO:0008270">
    <property type="term" value="F:zinc ion binding"/>
    <property type="evidence" value="ECO:0007669"/>
    <property type="project" value="InterPro"/>
</dbReference>
<keyword evidence="3" id="KW-0804">Transcription</keyword>
<keyword evidence="1" id="KW-0479">Metal-binding</keyword>
<feature type="domain" description="Zn(2)-C6 fungal-type" evidence="5">
    <location>
        <begin position="23"/>
        <end position="55"/>
    </location>
</feature>
<evidence type="ECO:0000256" key="1">
    <source>
        <dbReference type="ARBA" id="ARBA00022723"/>
    </source>
</evidence>
<dbReference type="PANTHER" id="PTHR47424:SF6">
    <property type="entry name" value="PROLINE UTILIZATION TRANS-ACTIVATOR"/>
    <property type="match status" value="1"/>
</dbReference>
<dbReference type="PROSITE" id="PS50048">
    <property type="entry name" value="ZN2_CY6_FUNGAL_2"/>
    <property type="match status" value="1"/>
</dbReference>
<dbReference type="GO" id="GO:0006351">
    <property type="term" value="P:DNA-templated transcription"/>
    <property type="evidence" value="ECO:0007669"/>
    <property type="project" value="InterPro"/>
</dbReference>
<dbReference type="GO" id="GO:0003677">
    <property type="term" value="F:DNA binding"/>
    <property type="evidence" value="ECO:0007669"/>
    <property type="project" value="InterPro"/>
</dbReference>
<keyword evidence="4" id="KW-0539">Nucleus</keyword>
<dbReference type="OrthoDB" id="3979546at2759"/>
<name>A0A642VBR0_9ASCO</name>
<dbReference type="EMBL" id="SWFS01000184">
    <property type="protein sequence ID" value="KAA8915122.1"/>
    <property type="molecule type" value="Genomic_DNA"/>
</dbReference>
<dbReference type="InterPro" id="IPR036864">
    <property type="entry name" value="Zn2-C6_fun-type_DNA-bd_sf"/>
</dbReference>
<dbReference type="Pfam" id="PF00172">
    <property type="entry name" value="Zn_clus"/>
    <property type="match status" value="1"/>
</dbReference>
<dbReference type="Gene3D" id="4.10.240.10">
    <property type="entry name" value="Zn(2)-C6 fungal-type DNA-binding domain"/>
    <property type="match status" value="1"/>
</dbReference>
<dbReference type="Pfam" id="PF04082">
    <property type="entry name" value="Fungal_trans"/>
    <property type="match status" value="1"/>
</dbReference>
<dbReference type="PROSITE" id="PS00463">
    <property type="entry name" value="ZN2_CY6_FUNGAL_1"/>
    <property type="match status" value="1"/>
</dbReference>
<dbReference type="SUPFAM" id="SSF57701">
    <property type="entry name" value="Zn2/Cys6 DNA-binding domain"/>
    <property type="match status" value="1"/>
</dbReference>
<evidence type="ECO:0000259" key="5">
    <source>
        <dbReference type="PROSITE" id="PS50048"/>
    </source>
</evidence>
<evidence type="ECO:0000256" key="4">
    <source>
        <dbReference type="ARBA" id="ARBA00023242"/>
    </source>
</evidence>
<evidence type="ECO:0000256" key="2">
    <source>
        <dbReference type="ARBA" id="ARBA00023015"/>
    </source>
</evidence>
<proteinExistence type="predicted"/>
<keyword evidence="7" id="KW-1185">Reference proteome</keyword>
<reference evidence="6" key="1">
    <citation type="journal article" date="2019" name="G3 (Bethesda)">
        <title>Genome Assemblies of Two Rare Opportunistic Yeast Pathogens: Diutina rugosa (syn. Candida rugosa) and Trichomonascus ciferrii (syn. Candida ciferrii).</title>
        <authorList>
            <person name="Mixao V."/>
            <person name="Saus E."/>
            <person name="Hansen A.P."/>
            <person name="Lass-Florl C."/>
            <person name="Gabaldon T."/>
        </authorList>
    </citation>
    <scope>NUCLEOTIDE SEQUENCE</scope>
    <source>
        <strain evidence="6">CBS 4856</strain>
    </source>
</reference>
<dbReference type="InterPro" id="IPR001138">
    <property type="entry name" value="Zn2Cys6_DnaBD"/>
</dbReference>
<evidence type="ECO:0000313" key="6">
    <source>
        <dbReference type="EMBL" id="KAA8915122.1"/>
    </source>
</evidence>
<dbReference type="CDD" id="cd12148">
    <property type="entry name" value="fungal_TF_MHR"/>
    <property type="match status" value="1"/>
</dbReference>
<dbReference type="PANTHER" id="PTHR47424">
    <property type="entry name" value="REGULATORY PROTEIN GAL4"/>
    <property type="match status" value="1"/>
</dbReference>
<gene>
    <name evidence="6" type="ORF">TRICI_002731</name>
</gene>
<dbReference type="SMART" id="SM00906">
    <property type="entry name" value="Fungal_trans"/>
    <property type="match status" value="1"/>
</dbReference>
<evidence type="ECO:0000313" key="7">
    <source>
        <dbReference type="Proteomes" id="UP000761534"/>
    </source>
</evidence>
<dbReference type="InterPro" id="IPR007219">
    <property type="entry name" value="XnlR_reg_dom"/>
</dbReference>
<dbReference type="VEuPathDB" id="FungiDB:TRICI_002731"/>
<comment type="caution">
    <text evidence="6">The sequence shown here is derived from an EMBL/GenBank/DDBJ whole genome shotgun (WGS) entry which is preliminary data.</text>
</comment>
<dbReference type="CDD" id="cd00067">
    <property type="entry name" value="GAL4"/>
    <property type="match status" value="1"/>
</dbReference>
<dbReference type="InterPro" id="IPR051127">
    <property type="entry name" value="Fungal_SecMet_Regulators"/>
</dbReference>